<dbReference type="OrthoDB" id="1314779at2759"/>
<name>A0A9P1EKS2_CUSEU</name>
<keyword evidence="1" id="KW-1133">Transmembrane helix</keyword>
<feature type="transmembrane region" description="Helical" evidence="1">
    <location>
        <begin position="65"/>
        <end position="87"/>
    </location>
</feature>
<accession>A0A9P1EKS2</accession>
<evidence type="ECO:0000256" key="1">
    <source>
        <dbReference type="SAM" id="Phobius"/>
    </source>
</evidence>
<keyword evidence="1" id="KW-0472">Membrane</keyword>
<sequence length="129" mass="15123">MVQYHRALYSFEQPYKYIITIRVRHIFRLRHTLITIEILILWNHLNFRASPINVDSWTYLVRDNLVRGIHMMTSILVCALSTLYYLWLPSISLESHDLNHNPTACGCNASSFSIVSFNLNSSLINIFYS</sequence>
<reference evidence="2" key="1">
    <citation type="submission" date="2022-07" db="EMBL/GenBank/DDBJ databases">
        <authorList>
            <person name="Macas J."/>
            <person name="Novak P."/>
            <person name="Neumann P."/>
        </authorList>
    </citation>
    <scope>NUCLEOTIDE SEQUENCE</scope>
</reference>
<dbReference type="Proteomes" id="UP001152484">
    <property type="component" value="Unassembled WGS sequence"/>
</dbReference>
<protein>
    <submittedName>
        <fullName evidence="2">Uncharacterized protein</fullName>
    </submittedName>
</protein>
<organism evidence="2 3">
    <name type="scientific">Cuscuta europaea</name>
    <name type="common">European dodder</name>
    <dbReference type="NCBI Taxonomy" id="41803"/>
    <lineage>
        <taxon>Eukaryota</taxon>
        <taxon>Viridiplantae</taxon>
        <taxon>Streptophyta</taxon>
        <taxon>Embryophyta</taxon>
        <taxon>Tracheophyta</taxon>
        <taxon>Spermatophyta</taxon>
        <taxon>Magnoliopsida</taxon>
        <taxon>eudicotyledons</taxon>
        <taxon>Gunneridae</taxon>
        <taxon>Pentapetalae</taxon>
        <taxon>asterids</taxon>
        <taxon>lamiids</taxon>
        <taxon>Solanales</taxon>
        <taxon>Convolvulaceae</taxon>
        <taxon>Cuscuteae</taxon>
        <taxon>Cuscuta</taxon>
        <taxon>Cuscuta subgen. Cuscuta</taxon>
    </lineage>
</organism>
<comment type="caution">
    <text evidence="2">The sequence shown here is derived from an EMBL/GenBank/DDBJ whole genome shotgun (WGS) entry which is preliminary data.</text>
</comment>
<proteinExistence type="predicted"/>
<keyword evidence="1" id="KW-0812">Transmembrane</keyword>
<gene>
    <name evidence="2" type="ORF">CEURO_LOCUS19078</name>
</gene>
<keyword evidence="3" id="KW-1185">Reference proteome</keyword>
<evidence type="ECO:0000313" key="3">
    <source>
        <dbReference type="Proteomes" id="UP001152484"/>
    </source>
</evidence>
<dbReference type="AlphaFoldDB" id="A0A9P1EKS2"/>
<evidence type="ECO:0000313" key="2">
    <source>
        <dbReference type="EMBL" id="CAH9111063.1"/>
    </source>
</evidence>
<dbReference type="EMBL" id="CAMAPE010000054">
    <property type="protein sequence ID" value="CAH9111063.1"/>
    <property type="molecule type" value="Genomic_DNA"/>
</dbReference>